<gene>
    <name evidence="9" type="ORF">DFQ12_2202</name>
</gene>
<feature type="domain" description="RagB/SusD" evidence="7">
    <location>
        <begin position="332"/>
        <end position="654"/>
    </location>
</feature>
<name>A0A420BL31_SPHD1</name>
<evidence type="ECO:0000256" key="2">
    <source>
        <dbReference type="ARBA" id="ARBA00006275"/>
    </source>
</evidence>
<feature type="chain" id="PRO_5019209047" evidence="6">
    <location>
        <begin position="22"/>
        <end position="654"/>
    </location>
</feature>
<evidence type="ECO:0000256" key="5">
    <source>
        <dbReference type="ARBA" id="ARBA00023237"/>
    </source>
</evidence>
<proteinExistence type="inferred from homology"/>
<evidence type="ECO:0000256" key="3">
    <source>
        <dbReference type="ARBA" id="ARBA00022729"/>
    </source>
</evidence>
<organism evidence="9 10">
    <name type="scientific">Sphingobacterium detergens</name>
    <dbReference type="NCBI Taxonomy" id="1145106"/>
    <lineage>
        <taxon>Bacteria</taxon>
        <taxon>Pseudomonadati</taxon>
        <taxon>Bacteroidota</taxon>
        <taxon>Sphingobacteriia</taxon>
        <taxon>Sphingobacteriales</taxon>
        <taxon>Sphingobacteriaceae</taxon>
        <taxon>Sphingobacterium</taxon>
    </lineage>
</organism>
<keyword evidence="4" id="KW-0472">Membrane</keyword>
<comment type="subcellular location">
    <subcellularLocation>
        <location evidence="1">Cell outer membrane</location>
    </subcellularLocation>
</comment>
<dbReference type="InterPro" id="IPR012944">
    <property type="entry name" value="SusD_RagB_dom"/>
</dbReference>
<evidence type="ECO:0000256" key="6">
    <source>
        <dbReference type="SAM" id="SignalP"/>
    </source>
</evidence>
<evidence type="ECO:0000313" key="9">
    <source>
        <dbReference type="EMBL" id="RKE57315.1"/>
    </source>
</evidence>
<dbReference type="Gene3D" id="1.25.40.390">
    <property type="match status" value="1"/>
</dbReference>
<sequence>MKKMSTKIMALIFMVSISVNFQSCDYLESEEYLHEVDNLNDIWKSRKDIRQSWAACFGYLPNFTDMHNSWAFAGAGDEGHSGLDVYVALQLSQNKYNADNMPDALNYWTKLYQAIRACNLLLEKSTLADDKLLKEGEVEGYQADVRFLRAYYYSLLLEIYGPFVIVDKTIDYASGDYPTSRATLQECVNFIVGELDLVGQQLPNQAAILSSDLGRPSKAVAMATKARVLLWSASPLVNGNTEYSTFRTKAGEPFFNPSYDASKWQAAANAYKSIIDLNQYELLALPANEGYKTVPLGNFVGNDVPWPNGPAGVDPYRSFKALFSGGDHYWNKEVIWQVSRPNQNVNLTALGWPRGHKASNSGIISRIAGTQKLVDAFYMNNGKTIEEENRKLYEDNGASRSADNYYIKGDGASDLSPIRTNFLKGNVYPSIPNRVMNREARFYATLGFHGRGFKQDDKTDPYYYADFRAETADGYIETDRPSVRTGYSIVKYVNDGDMRIEGTFEKQFPVYRLAEIYLSYAEALNEFQPNHPDILKYLNLIRFRAGLPGFTVGSQAEVRAWIKKERMIEFAFEGKRFFDVRRWKDAERVQRDIWGNPAGVGGPVYGMNYKKTDISFYDRTIIDGYSFKKKDYFFPLPFVDVSNHWGELVQNPGW</sequence>
<dbReference type="GO" id="GO:0009279">
    <property type="term" value="C:cell outer membrane"/>
    <property type="evidence" value="ECO:0007669"/>
    <property type="project" value="UniProtKB-SubCell"/>
</dbReference>
<dbReference type="EMBL" id="RAPY01000001">
    <property type="protein sequence ID" value="RKE57315.1"/>
    <property type="molecule type" value="Genomic_DNA"/>
</dbReference>
<dbReference type="AlphaFoldDB" id="A0A420BL31"/>
<dbReference type="InterPro" id="IPR033985">
    <property type="entry name" value="SusD-like_N"/>
</dbReference>
<evidence type="ECO:0000256" key="4">
    <source>
        <dbReference type="ARBA" id="ARBA00023136"/>
    </source>
</evidence>
<feature type="domain" description="SusD-like N-terminal" evidence="8">
    <location>
        <begin position="86"/>
        <end position="230"/>
    </location>
</feature>
<dbReference type="RefSeq" id="WP_120258884.1">
    <property type="nucleotide sequence ID" value="NZ_RAPY01000001.1"/>
</dbReference>
<comment type="caution">
    <text evidence="9">The sequence shown here is derived from an EMBL/GenBank/DDBJ whole genome shotgun (WGS) entry which is preliminary data.</text>
</comment>
<dbReference type="SUPFAM" id="SSF48452">
    <property type="entry name" value="TPR-like"/>
    <property type="match status" value="1"/>
</dbReference>
<evidence type="ECO:0000313" key="10">
    <source>
        <dbReference type="Proteomes" id="UP000286246"/>
    </source>
</evidence>
<evidence type="ECO:0000259" key="7">
    <source>
        <dbReference type="Pfam" id="PF07980"/>
    </source>
</evidence>
<reference evidence="9 10" key="1">
    <citation type="submission" date="2018-09" db="EMBL/GenBank/DDBJ databases">
        <title>Genomic Encyclopedia of Type Strains, Phase III (KMG-III): the genomes of soil and plant-associated and newly described type strains.</title>
        <authorList>
            <person name="Whitman W."/>
        </authorList>
    </citation>
    <scope>NUCLEOTIDE SEQUENCE [LARGE SCALE GENOMIC DNA]</scope>
    <source>
        <strain evidence="9 10">CECT 7938</strain>
    </source>
</reference>
<dbReference type="OrthoDB" id="993981at2"/>
<keyword evidence="3 6" id="KW-0732">Signal</keyword>
<dbReference type="Pfam" id="PF14322">
    <property type="entry name" value="SusD-like_3"/>
    <property type="match status" value="1"/>
</dbReference>
<dbReference type="InterPro" id="IPR011990">
    <property type="entry name" value="TPR-like_helical_dom_sf"/>
</dbReference>
<keyword evidence="5" id="KW-0998">Cell outer membrane</keyword>
<keyword evidence="10" id="KW-1185">Reference proteome</keyword>
<dbReference type="Proteomes" id="UP000286246">
    <property type="component" value="Unassembled WGS sequence"/>
</dbReference>
<dbReference type="Pfam" id="PF07980">
    <property type="entry name" value="SusD_RagB"/>
    <property type="match status" value="1"/>
</dbReference>
<accession>A0A420BL31</accession>
<protein>
    <submittedName>
        <fullName evidence="9">Putative outer membrane starch-binding protein</fullName>
    </submittedName>
</protein>
<comment type="similarity">
    <text evidence="2">Belongs to the SusD family.</text>
</comment>
<evidence type="ECO:0000256" key="1">
    <source>
        <dbReference type="ARBA" id="ARBA00004442"/>
    </source>
</evidence>
<evidence type="ECO:0000259" key="8">
    <source>
        <dbReference type="Pfam" id="PF14322"/>
    </source>
</evidence>
<feature type="signal peptide" evidence="6">
    <location>
        <begin position="1"/>
        <end position="21"/>
    </location>
</feature>